<protein>
    <submittedName>
        <fullName evidence="2">Uncharacterized protein</fullName>
    </submittedName>
</protein>
<dbReference type="InParanoid" id="A0A3N7FKP1"/>
<gene>
    <name evidence="2" type="ORF">POPTR_008G203150</name>
</gene>
<accession>A0A3N7FKP1</accession>
<proteinExistence type="predicted"/>
<dbReference type="EMBL" id="CM009297">
    <property type="protein sequence ID" value="RQO95015.1"/>
    <property type="molecule type" value="Genomic_DNA"/>
</dbReference>
<sequence>MGLNDVFDKGGMMKKKGKREEKKKNMGESHYGCCLWCWDSMPIYTAGGKVTSLVCVCLWKVSTSFTLLKWRGEVMCSILNSSRKVRL</sequence>
<evidence type="ECO:0000313" key="3">
    <source>
        <dbReference type="Proteomes" id="UP000006729"/>
    </source>
</evidence>
<reference evidence="2 3" key="1">
    <citation type="journal article" date="2006" name="Science">
        <title>The genome of black cottonwood, Populus trichocarpa (Torr. &amp; Gray).</title>
        <authorList>
            <person name="Tuskan G.A."/>
            <person name="Difazio S."/>
            <person name="Jansson S."/>
            <person name="Bohlmann J."/>
            <person name="Grigoriev I."/>
            <person name="Hellsten U."/>
            <person name="Putnam N."/>
            <person name="Ralph S."/>
            <person name="Rombauts S."/>
            <person name="Salamov A."/>
            <person name="Schein J."/>
            <person name="Sterck L."/>
            <person name="Aerts A."/>
            <person name="Bhalerao R.R."/>
            <person name="Bhalerao R.P."/>
            <person name="Blaudez D."/>
            <person name="Boerjan W."/>
            <person name="Brun A."/>
            <person name="Brunner A."/>
            <person name="Busov V."/>
            <person name="Campbell M."/>
            <person name="Carlson J."/>
            <person name="Chalot M."/>
            <person name="Chapman J."/>
            <person name="Chen G.L."/>
            <person name="Cooper D."/>
            <person name="Coutinho P.M."/>
            <person name="Couturier J."/>
            <person name="Covert S."/>
            <person name="Cronk Q."/>
            <person name="Cunningham R."/>
            <person name="Davis J."/>
            <person name="Degroeve S."/>
            <person name="Dejardin A."/>
            <person name="Depamphilis C."/>
            <person name="Detter J."/>
            <person name="Dirks B."/>
            <person name="Dubchak I."/>
            <person name="Duplessis S."/>
            <person name="Ehlting J."/>
            <person name="Ellis B."/>
            <person name="Gendler K."/>
            <person name="Goodstein D."/>
            <person name="Gribskov M."/>
            <person name="Grimwood J."/>
            <person name="Groover A."/>
            <person name="Gunter L."/>
            <person name="Hamberger B."/>
            <person name="Heinze B."/>
            <person name="Helariutta Y."/>
            <person name="Henrissat B."/>
            <person name="Holligan D."/>
            <person name="Holt R."/>
            <person name="Huang W."/>
            <person name="Islam-Faridi N."/>
            <person name="Jones S."/>
            <person name="Jones-Rhoades M."/>
            <person name="Jorgensen R."/>
            <person name="Joshi C."/>
            <person name="Kangasjarvi J."/>
            <person name="Karlsson J."/>
            <person name="Kelleher C."/>
            <person name="Kirkpatrick R."/>
            <person name="Kirst M."/>
            <person name="Kohler A."/>
            <person name="Kalluri U."/>
            <person name="Larimer F."/>
            <person name="Leebens-Mack J."/>
            <person name="Leple J.C."/>
            <person name="Locascio P."/>
            <person name="Lou Y."/>
            <person name="Lucas S."/>
            <person name="Martin F."/>
            <person name="Montanini B."/>
            <person name="Napoli C."/>
            <person name="Nelson D.R."/>
            <person name="Nelson C."/>
            <person name="Nieminen K."/>
            <person name="Nilsson O."/>
            <person name="Pereda V."/>
            <person name="Peter G."/>
            <person name="Philippe R."/>
            <person name="Pilate G."/>
            <person name="Poliakov A."/>
            <person name="Razumovskaya J."/>
            <person name="Richardson P."/>
            <person name="Rinaldi C."/>
            <person name="Ritland K."/>
            <person name="Rouze P."/>
            <person name="Ryaboy D."/>
            <person name="Schmutz J."/>
            <person name="Schrader J."/>
            <person name="Segerman B."/>
            <person name="Shin H."/>
            <person name="Siddiqui A."/>
            <person name="Sterky F."/>
            <person name="Terry A."/>
            <person name="Tsai C.J."/>
            <person name="Uberbacher E."/>
            <person name="Unneberg P."/>
            <person name="Vahala J."/>
            <person name="Wall K."/>
            <person name="Wessler S."/>
            <person name="Yang G."/>
            <person name="Yin T."/>
            <person name="Douglas C."/>
            <person name="Marra M."/>
            <person name="Sandberg G."/>
            <person name="Van de Peer Y."/>
            <person name="Rokhsar D."/>
        </authorList>
    </citation>
    <scope>NUCLEOTIDE SEQUENCE [LARGE SCALE GENOMIC DNA]</scope>
    <source>
        <strain evidence="3">cv. Nisqually</strain>
    </source>
</reference>
<evidence type="ECO:0000256" key="1">
    <source>
        <dbReference type="SAM" id="MobiDB-lite"/>
    </source>
</evidence>
<organism evidence="2 3">
    <name type="scientific">Populus trichocarpa</name>
    <name type="common">Western balsam poplar</name>
    <name type="synonym">Populus balsamifera subsp. trichocarpa</name>
    <dbReference type="NCBI Taxonomy" id="3694"/>
    <lineage>
        <taxon>Eukaryota</taxon>
        <taxon>Viridiplantae</taxon>
        <taxon>Streptophyta</taxon>
        <taxon>Embryophyta</taxon>
        <taxon>Tracheophyta</taxon>
        <taxon>Spermatophyta</taxon>
        <taxon>Magnoliopsida</taxon>
        <taxon>eudicotyledons</taxon>
        <taxon>Gunneridae</taxon>
        <taxon>Pentapetalae</taxon>
        <taxon>rosids</taxon>
        <taxon>fabids</taxon>
        <taxon>Malpighiales</taxon>
        <taxon>Salicaceae</taxon>
        <taxon>Saliceae</taxon>
        <taxon>Populus</taxon>
    </lineage>
</organism>
<feature type="region of interest" description="Disordered" evidence="1">
    <location>
        <begin position="1"/>
        <end position="26"/>
    </location>
</feature>
<evidence type="ECO:0000313" key="2">
    <source>
        <dbReference type="EMBL" id="RQO95015.1"/>
    </source>
</evidence>
<name>A0A3N7FKP1_POPTR</name>
<dbReference type="Proteomes" id="UP000006729">
    <property type="component" value="Chromosome 8"/>
</dbReference>
<dbReference type="AlphaFoldDB" id="A0A3N7FKP1"/>
<keyword evidence="3" id="KW-1185">Reference proteome</keyword>